<sequence>NPISTKNTKISQVWRWAPVIPATWEAEAGELLEPGRRGCGEPRLCHCTPAWATRAKLSRKKEKKKKRNYPGWWCLVVSSILGSIPFQQEVLNHQIPMPIQLIS</sequence>
<reference evidence="2" key="2">
    <citation type="submission" date="2025-08" db="UniProtKB">
        <authorList>
            <consortium name="Ensembl"/>
        </authorList>
    </citation>
    <scope>IDENTIFICATION</scope>
</reference>
<keyword evidence="3" id="KW-1185">Reference proteome</keyword>
<dbReference type="GeneTree" id="ENSGT01150000287152"/>
<organism evidence="2 3">
    <name type="scientific">Papio anubis</name>
    <name type="common">Olive baboon</name>
    <dbReference type="NCBI Taxonomy" id="9555"/>
    <lineage>
        <taxon>Eukaryota</taxon>
        <taxon>Metazoa</taxon>
        <taxon>Chordata</taxon>
        <taxon>Craniata</taxon>
        <taxon>Vertebrata</taxon>
        <taxon>Euteleostomi</taxon>
        <taxon>Mammalia</taxon>
        <taxon>Eutheria</taxon>
        <taxon>Euarchontoglires</taxon>
        <taxon>Primates</taxon>
        <taxon>Haplorrhini</taxon>
        <taxon>Catarrhini</taxon>
        <taxon>Cercopithecidae</taxon>
        <taxon>Cercopithecinae</taxon>
        <taxon>Papio</taxon>
    </lineage>
</organism>
<dbReference type="OMA" id="QVWRWAP"/>
<dbReference type="AlphaFoldDB" id="A0A8I5NJD7"/>
<evidence type="ECO:0000313" key="3">
    <source>
        <dbReference type="Proteomes" id="UP000028761"/>
    </source>
</evidence>
<reference evidence="2" key="3">
    <citation type="submission" date="2025-09" db="UniProtKB">
        <authorList>
            <consortium name="Ensembl"/>
        </authorList>
    </citation>
    <scope>IDENTIFICATION</scope>
</reference>
<dbReference type="Proteomes" id="UP000028761">
    <property type="component" value="Chromosome 6"/>
</dbReference>
<dbReference type="Ensembl" id="ENSPANT00000068516.1">
    <property type="protein sequence ID" value="ENSPANP00000049727.1"/>
    <property type="gene ID" value="ENSPANG00000046585.1"/>
</dbReference>
<evidence type="ECO:0000256" key="1">
    <source>
        <dbReference type="SAM" id="Phobius"/>
    </source>
</evidence>
<accession>A0A8I5NJD7</accession>
<name>A0A8I5NJD7_PAPAN</name>
<keyword evidence="1" id="KW-1133">Transmembrane helix</keyword>
<feature type="transmembrane region" description="Helical" evidence="1">
    <location>
        <begin position="69"/>
        <end position="87"/>
    </location>
</feature>
<proteinExistence type="predicted"/>
<reference evidence="2 3" key="1">
    <citation type="submission" date="2012-03" db="EMBL/GenBank/DDBJ databases">
        <title>Whole Genome Assembly of Papio anubis.</title>
        <authorList>
            <person name="Liu Y.L."/>
            <person name="Abraham K.A."/>
            <person name="Akbar H.A."/>
            <person name="Ali S.A."/>
            <person name="Anosike U.A."/>
            <person name="Aqrawi P.A."/>
            <person name="Arias F.A."/>
            <person name="Attaway T.A."/>
            <person name="Awwad R.A."/>
            <person name="Babu C.B."/>
            <person name="Bandaranaike D.B."/>
            <person name="Battles P.B."/>
            <person name="Bell A.B."/>
            <person name="Beltran B.B."/>
            <person name="Berhane-Mersha D.B."/>
            <person name="Bess C.B."/>
            <person name="Bickham C.B."/>
            <person name="Bolden T.B."/>
            <person name="Carter K.C."/>
            <person name="Chau D.C."/>
            <person name="Chavez A.C."/>
            <person name="Clerc-Blankenburg K.C."/>
            <person name="Coyle M.C."/>
            <person name="Dao M.D."/>
            <person name="Davila M.L.D."/>
            <person name="Davy-Carroll L.D."/>
            <person name="Denson S.D."/>
            <person name="Dinh H.D."/>
            <person name="Fernandez S.F."/>
            <person name="Fernando P.F."/>
            <person name="Forbes L.F."/>
            <person name="Francis C.F."/>
            <person name="Francisco L.F."/>
            <person name="Fu Q.F."/>
            <person name="Garcia-Iii R.G."/>
            <person name="Garrett T.G."/>
            <person name="Gross S.G."/>
            <person name="Gubbala S.G."/>
            <person name="Hirani K.H."/>
            <person name="Hogues M.H."/>
            <person name="Hollins B.H."/>
            <person name="Jackson L.J."/>
            <person name="Javaid M.J."/>
            <person name="Jhangiani S.J."/>
            <person name="Johnson A.J."/>
            <person name="Johnson B.J."/>
            <person name="Jones J.J."/>
            <person name="Joshi V.J."/>
            <person name="Kalu J.K."/>
            <person name="Khan N.K."/>
            <person name="Korchina V.K."/>
            <person name="Kovar C.K."/>
            <person name="Lago L.L."/>
            <person name="Lara F.L."/>
            <person name="Le T.-K.L."/>
            <person name="Lee S.L."/>
            <person name="Legall-Iii F.L."/>
            <person name="Lemon S.L."/>
            <person name="Liu J.L."/>
            <person name="Liu Y.-S.L."/>
            <person name="Liyanage D.L."/>
            <person name="Lopez J.L."/>
            <person name="Lorensuhewa L.L."/>
            <person name="Mata R.M."/>
            <person name="Mathew T.M."/>
            <person name="Mercado C.M."/>
            <person name="Mercado I.M."/>
            <person name="Morales K.M."/>
            <person name="Morgan M.M."/>
            <person name="Munidasa M.M."/>
            <person name="Ngo D.N."/>
            <person name="Nguyen L.N."/>
            <person name="Nguyen T.N."/>
            <person name="Nguyen N.N."/>
            <person name="Obregon M.O."/>
            <person name="Okwuonu G.O."/>
            <person name="Ongeri F.O."/>
            <person name="Onwere C.O."/>
            <person name="Osifeso I.O."/>
            <person name="Parra A.P."/>
            <person name="Patil S.P."/>
            <person name="Perez A.P."/>
            <person name="Perez Y.P."/>
            <person name="Pham C.P."/>
            <person name="Pu L.-L.P."/>
            <person name="Puazo M.P."/>
            <person name="Quiroz J.Q."/>
            <person name="Rouhana J.R."/>
            <person name="Ruiz M.R."/>
            <person name="Ruiz S.-J.R."/>
            <person name="Saada N.S."/>
            <person name="Santibanez J.S."/>
            <person name="Scheel M.S."/>
            <person name="Schneider B.S."/>
            <person name="Simmons D.S."/>
            <person name="Sisson I.S."/>
            <person name="Tang L.-Y.T."/>
            <person name="Thornton R.T."/>
            <person name="Tisius J.T."/>
            <person name="Toledanes G.T."/>
            <person name="Trejos Z.T."/>
            <person name="Usmani K.U."/>
            <person name="Varghese R.V."/>
            <person name="Vattathil S.V."/>
            <person name="Vee V.V."/>
            <person name="Walker D.W."/>
            <person name="Weissenberger G.W."/>
            <person name="White C.W."/>
            <person name="Williams A.W."/>
            <person name="Woodworth J.W."/>
            <person name="Wright R.W."/>
            <person name="Zhu Y.Z."/>
            <person name="Han Y.H."/>
            <person name="Newsham I.N."/>
            <person name="Nazareth L.N."/>
            <person name="Worley K.W."/>
            <person name="Muzny D.M."/>
            <person name="Rogers J.R."/>
            <person name="Gibbs R.G."/>
        </authorList>
    </citation>
    <scope>NUCLEOTIDE SEQUENCE [LARGE SCALE GENOMIC DNA]</scope>
</reference>
<keyword evidence="1" id="KW-0812">Transmembrane</keyword>
<keyword evidence="1" id="KW-0472">Membrane</keyword>
<evidence type="ECO:0000313" key="2">
    <source>
        <dbReference type="Ensembl" id="ENSPANP00000049727.1"/>
    </source>
</evidence>
<protein>
    <submittedName>
        <fullName evidence="2">Uncharacterized protein</fullName>
    </submittedName>
</protein>